<dbReference type="PROSITE" id="PS51186">
    <property type="entry name" value="GNAT"/>
    <property type="match status" value="1"/>
</dbReference>
<evidence type="ECO:0000313" key="2">
    <source>
        <dbReference type="EMBL" id="ASY64322.1"/>
    </source>
</evidence>
<evidence type="ECO:0000313" key="3">
    <source>
        <dbReference type="Proteomes" id="UP000217211"/>
    </source>
</evidence>
<dbReference type="STRING" id="716928.GCA_000261485_03240"/>
<dbReference type="PANTHER" id="PTHR43617">
    <property type="entry name" value="L-AMINO ACID N-ACETYLTRANSFERASE"/>
    <property type="match status" value="1"/>
</dbReference>
<organism evidence="2 3">
    <name type="scientific">Sinorhizobium sojae CCBAU 05684</name>
    <dbReference type="NCBI Taxonomy" id="716928"/>
    <lineage>
        <taxon>Bacteria</taxon>
        <taxon>Pseudomonadati</taxon>
        <taxon>Pseudomonadota</taxon>
        <taxon>Alphaproteobacteria</taxon>
        <taxon>Hyphomicrobiales</taxon>
        <taxon>Rhizobiaceae</taxon>
        <taxon>Sinorhizobium/Ensifer group</taxon>
        <taxon>Sinorhizobium</taxon>
    </lineage>
</organism>
<dbReference type="OrthoDB" id="9815099at2"/>
<evidence type="ECO:0000259" key="1">
    <source>
        <dbReference type="PROSITE" id="PS51186"/>
    </source>
</evidence>
<dbReference type="SUPFAM" id="SSF55729">
    <property type="entry name" value="Acyl-CoA N-acyltransferases (Nat)"/>
    <property type="match status" value="1"/>
</dbReference>
<dbReference type="InterPro" id="IPR000182">
    <property type="entry name" value="GNAT_dom"/>
</dbReference>
<dbReference type="InterPro" id="IPR016181">
    <property type="entry name" value="Acyl_CoA_acyltransferase"/>
</dbReference>
<dbReference type="Gene3D" id="3.40.630.30">
    <property type="match status" value="1"/>
</dbReference>
<keyword evidence="2" id="KW-0808">Transferase</keyword>
<dbReference type="AlphaFoldDB" id="A0A249PEY7"/>
<feature type="domain" description="N-acetyltransferase" evidence="1">
    <location>
        <begin position="17"/>
        <end position="168"/>
    </location>
</feature>
<proteinExistence type="predicted"/>
<dbReference type="InterPro" id="IPR050276">
    <property type="entry name" value="MshD_Acetyltransferase"/>
</dbReference>
<sequence>MAAVVDALRAIFAPSNFVIDSESAGDVVARESLLDRAMGPGRRKKSSEKLRRGRLPAEGLALVARDNGHVIGTVRLWNVEAGVDRDGQAVPALLLGPLAVDPAHEGKGIGGTLMRAAIEEAKKRGHGAILLVGDADYYERFGFFAERARHLVMPGPFERNRFLALELKQGWLDGAAGMLVASGRKLALPPLSSAPHDIFSPFTLGRLSTALLCLAGSWAPLAFGVAVYEAARR</sequence>
<dbReference type="GO" id="GO:0016747">
    <property type="term" value="F:acyltransferase activity, transferring groups other than amino-acyl groups"/>
    <property type="evidence" value="ECO:0007669"/>
    <property type="project" value="InterPro"/>
</dbReference>
<dbReference type="EMBL" id="CP023067">
    <property type="protein sequence ID" value="ASY64322.1"/>
    <property type="molecule type" value="Genomic_DNA"/>
</dbReference>
<protein>
    <submittedName>
        <fullName evidence="2">Acetyltransferase</fullName>
    </submittedName>
</protein>
<dbReference type="CDD" id="cd04301">
    <property type="entry name" value="NAT_SF"/>
    <property type="match status" value="1"/>
</dbReference>
<dbReference type="eggNOG" id="COG3153">
    <property type="taxonomic scope" value="Bacteria"/>
</dbReference>
<dbReference type="KEGG" id="esj:SJ05684_c28920"/>
<name>A0A249PEY7_9HYPH</name>
<gene>
    <name evidence="2" type="ORF">SJ05684_c28920</name>
</gene>
<accession>A0A249PEY7</accession>
<dbReference type="Proteomes" id="UP000217211">
    <property type="component" value="Chromosome"/>
</dbReference>
<dbReference type="PANTHER" id="PTHR43617:SF2">
    <property type="entry name" value="UPF0039 PROTEIN SLL0451"/>
    <property type="match status" value="1"/>
</dbReference>
<keyword evidence="3" id="KW-1185">Reference proteome</keyword>
<reference evidence="2 3" key="1">
    <citation type="submission" date="2017-08" db="EMBL/GenBank/DDBJ databases">
        <title>Multipartite genome sequences of Sinorhizobium species nodulating soybeans.</title>
        <authorList>
            <person name="Tian C.F."/>
        </authorList>
    </citation>
    <scope>NUCLEOTIDE SEQUENCE [LARGE SCALE GENOMIC DNA]</scope>
    <source>
        <strain evidence="2 3">CCBAU 05684</strain>
    </source>
</reference>
<dbReference type="Pfam" id="PF00583">
    <property type="entry name" value="Acetyltransf_1"/>
    <property type="match status" value="1"/>
</dbReference>